<dbReference type="Proteomes" id="UP000650005">
    <property type="component" value="Unassembled WGS sequence"/>
</dbReference>
<dbReference type="Gene3D" id="3.40.50.1000">
    <property type="entry name" value="HAD superfamily/HAD-like"/>
    <property type="match status" value="1"/>
</dbReference>
<dbReference type="SFLD" id="SFLDS00003">
    <property type="entry name" value="Haloacid_Dehalogenase"/>
    <property type="match status" value="1"/>
</dbReference>
<sequence length="221" mass="24684">MEGVKTLLIDVDGTLIDSYPGIRASFLHALDAMGHPRPGEEVLSRIAGPPMELTMRSIGMTPEEAREGVRVYLRHYGEGSWANAEPYPGMRELLARWREKGYRVCTATSKGEHFARKSLERYGMYDSIDFLGAAEENGPRRSKESVIAYVLDSLDLRGTESDILMIGDRIHDFDGAATFGIDAVACAWGYGDAEEHAKARWTATSTRHLEDIVDEWNEQSQ</sequence>
<protein>
    <submittedName>
        <fullName evidence="2">HAD-IA family hydrolase</fullName>
    </submittedName>
</protein>
<dbReference type="AlphaFoldDB" id="A0A9Q4CB54"/>
<evidence type="ECO:0000313" key="2">
    <source>
        <dbReference type="EMBL" id="MCX7537496.1"/>
    </source>
</evidence>
<keyword evidence="2" id="KW-0378">Hydrolase</keyword>
<reference evidence="1" key="1">
    <citation type="submission" date="2021-01" db="EMBL/GenBank/DDBJ databases">
        <title>Characterization of Corynebacterium spp. from penguins.</title>
        <authorList>
            <person name="Svec P."/>
        </authorList>
    </citation>
    <scope>NUCLEOTIDE SEQUENCE</scope>
    <source>
        <strain evidence="1">CCM 8835</strain>
    </source>
</reference>
<dbReference type="Proteomes" id="UP001070238">
    <property type="component" value="Unassembled WGS sequence"/>
</dbReference>
<dbReference type="Gene3D" id="1.10.150.240">
    <property type="entry name" value="Putative phosphatase, domain 2"/>
    <property type="match status" value="1"/>
</dbReference>
<dbReference type="InterPro" id="IPR023198">
    <property type="entry name" value="PGP-like_dom2"/>
</dbReference>
<keyword evidence="3" id="KW-1185">Reference proteome</keyword>
<accession>A0A9Q4CB54</accession>
<dbReference type="GO" id="GO:0004713">
    <property type="term" value="F:protein tyrosine kinase activity"/>
    <property type="evidence" value="ECO:0007669"/>
    <property type="project" value="TreeGrafter"/>
</dbReference>
<comment type="caution">
    <text evidence="2">The sequence shown here is derived from an EMBL/GenBank/DDBJ whole genome shotgun (WGS) entry which is preliminary data.</text>
</comment>
<evidence type="ECO:0000313" key="4">
    <source>
        <dbReference type="Proteomes" id="UP001070238"/>
    </source>
</evidence>
<dbReference type="EMBL" id="JAPMKX010000001">
    <property type="protein sequence ID" value="MCX7537496.1"/>
    <property type="molecule type" value="Genomic_DNA"/>
</dbReference>
<evidence type="ECO:0000313" key="3">
    <source>
        <dbReference type="Proteomes" id="UP000650005"/>
    </source>
</evidence>
<dbReference type="InterPro" id="IPR023214">
    <property type="entry name" value="HAD_sf"/>
</dbReference>
<dbReference type="PANTHER" id="PTHR43434">
    <property type="entry name" value="PHOSPHOGLYCOLATE PHOSPHATASE"/>
    <property type="match status" value="1"/>
</dbReference>
<name>A0A9Q4CB54_9CORY</name>
<dbReference type="GO" id="GO:0016787">
    <property type="term" value="F:hydrolase activity"/>
    <property type="evidence" value="ECO:0007669"/>
    <property type="project" value="UniProtKB-KW"/>
</dbReference>
<dbReference type="SUPFAM" id="SSF56784">
    <property type="entry name" value="HAD-like"/>
    <property type="match status" value="1"/>
</dbReference>
<evidence type="ECO:0000313" key="1">
    <source>
        <dbReference type="EMBL" id="MBK1845109.1"/>
    </source>
</evidence>
<dbReference type="InterPro" id="IPR050155">
    <property type="entry name" value="HAD-like_hydrolase_sf"/>
</dbReference>
<organism evidence="2 4">
    <name type="scientific">Corynebacterium antarcticum</name>
    <dbReference type="NCBI Taxonomy" id="2800405"/>
    <lineage>
        <taxon>Bacteria</taxon>
        <taxon>Bacillati</taxon>
        <taxon>Actinomycetota</taxon>
        <taxon>Actinomycetes</taxon>
        <taxon>Mycobacteriales</taxon>
        <taxon>Corynebacteriaceae</taxon>
        <taxon>Corynebacterium</taxon>
    </lineage>
</organism>
<dbReference type="InterPro" id="IPR006439">
    <property type="entry name" value="HAD-SF_hydro_IA"/>
</dbReference>
<dbReference type="NCBIfam" id="TIGR01549">
    <property type="entry name" value="HAD-SF-IA-v1"/>
    <property type="match status" value="1"/>
</dbReference>
<proteinExistence type="predicted"/>
<gene>
    <name evidence="1" type="ORF">JIM95_11100</name>
    <name evidence="2" type="ORF">OS123_02890</name>
</gene>
<dbReference type="EMBL" id="JAENIP010000017">
    <property type="protein sequence ID" value="MBK1845109.1"/>
    <property type="molecule type" value="Genomic_DNA"/>
</dbReference>
<dbReference type="GO" id="GO:0005829">
    <property type="term" value="C:cytosol"/>
    <property type="evidence" value="ECO:0007669"/>
    <property type="project" value="TreeGrafter"/>
</dbReference>
<reference evidence="2" key="2">
    <citation type="submission" date="2022-11" db="EMBL/GenBank/DDBJ databases">
        <title>Corynebacterium sp. isolated from Penguins.</title>
        <authorList>
            <person name="Sedlar K."/>
            <person name="Svec P."/>
        </authorList>
    </citation>
    <scope>NUCLEOTIDE SEQUENCE</scope>
    <source>
        <strain evidence="2">P5875</strain>
    </source>
</reference>
<dbReference type="InterPro" id="IPR036412">
    <property type="entry name" value="HAD-like_sf"/>
</dbReference>
<dbReference type="Pfam" id="PF13419">
    <property type="entry name" value="HAD_2"/>
    <property type="match status" value="1"/>
</dbReference>
<dbReference type="InterPro" id="IPR041492">
    <property type="entry name" value="HAD_2"/>
</dbReference>
<dbReference type="SFLD" id="SFLDG01129">
    <property type="entry name" value="C1.5:_HAD__Beta-PGM__Phosphata"/>
    <property type="match status" value="1"/>
</dbReference>
<dbReference type="PANTHER" id="PTHR43434:SF20">
    <property type="entry name" value="5'-NUCLEOTIDASE"/>
    <property type="match status" value="1"/>
</dbReference>